<dbReference type="Pfam" id="PF12671">
    <property type="entry name" value="Amidase_6"/>
    <property type="match status" value="1"/>
</dbReference>
<organism evidence="3 4">
    <name type="scientific">Lentzea albida</name>
    <dbReference type="NCBI Taxonomy" id="65499"/>
    <lineage>
        <taxon>Bacteria</taxon>
        <taxon>Bacillati</taxon>
        <taxon>Actinomycetota</taxon>
        <taxon>Actinomycetes</taxon>
        <taxon>Pseudonocardiales</taxon>
        <taxon>Pseudonocardiaceae</taxon>
        <taxon>Lentzea</taxon>
    </lineage>
</organism>
<evidence type="ECO:0000313" key="4">
    <source>
        <dbReference type="Proteomes" id="UP000199503"/>
    </source>
</evidence>
<dbReference type="RefSeq" id="WP_143091508.1">
    <property type="nucleotide sequence ID" value="NZ_FOFV01000003.1"/>
</dbReference>
<dbReference type="STRING" id="65499.SAMN04488000_103154"/>
<dbReference type="Proteomes" id="UP000199503">
    <property type="component" value="Unassembled WGS sequence"/>
</dbReference>
<dbReference type="AlphaFoldDB" id="A0A1H9GJJ2"/>
<feature type="region of interest" description="Disordered" evidence="1">
    <location>
        <begin position="133"/>
        <end position="154"/>
    </location>
</feature>
<sequence length="340" mass="37900">MAREAAGVRVDRVTTEVKVRSTSGDGAVRVAEVDEHSGYPVEGSKQGTSTKSRHRFTFEWSGGRWAVADVVPLDEKSNLSDRALASIAPDEERRAAIRHRIEAVRAGITANLPALRAADTAKLAGKQVVAPDALKPSEGKGPGGVAVPARPADRPFAPEVRDQVHALGGEGRPYDYQTMINVAWYYATEPVPYTRDVNDCTTFISWVLWNGRYEERGSESYPETLWNYDDADVWYYRCNDCSPRHTYTWGGALNWNVYENNYGGRVTFMPYLSDLLLSDVFQMEMNNYGDPPGIPDHTTMVTGRGTDGWPLLSYHSRDTRDKGLWDVIGAEDGPFWAIRT</sequence>
<protein>
    <submittedName>
        <fullName evidence="3">Putative amidase domain-containing protein</fullName>
    </submittedName>
</protein>
<dbReference type="OrthoDB" id="3688315at2"/>
<feature type="domain" description="Putative amidase" evidence="2">
    <location>
        <begin position="193"/>
        <end position="330"/>
    </location>
</feature>
<evidence type="ECO:0000256" key="1">
    <source>
        <dbReference type="SAM" id="MobiDB-lite"/>
    </source>
</evidence>
<accession>A0A1H9GJJ2</accession>
<proteinExistence type="predicted"/>
<reference evidence="4" key="1">
    <citation type="submission" date="2016-10" db="EMBL/GenBank/DDBJ databases">
        <authorList>
            <person name="Varghese N."/>
            <person name="Submissions S."/>
        </authorList>
    </citation>
    <scope>NUCLEOTIDE SEQUENCE [LARGE SCALE GENOMIC DNA]</scope>
    <source>
        <strain evidence="4">DSM 44437</strain>
    </source>
</reference>
<gene>
    <name evidence="3" type="ORF">SAMN04488000_103154</name>
</gene>
<dbReference type="InterPro" id="IPR024301">
    <property type="entry name" value="Amidase_6"/>
</dbReference>
<keyword evidence="4" id="KW-1185">Reference proteome</keyword>
<evidence type="ECO:0000259" key="2">
    <source>
        <dbReference type="Pfam" id="PF12671"/>
    </source>
</evidence>
<name>A0A1H9GJJ2_9PSEU</name>
<evidence type="ECO:0000313" key="3">
    <source>
        <dbReference type="EMBL" id="SEQ50276.1"/>
    </source>
</evidence>
<dbReference type="EMBL" id="FOFV01000003">
    <property type="protein sequence ID" value="SEQ50276.1"/>
    <property type="molecule type" value="Genomic_DNA"/>
</dbReference>